<feature type="region of interest" description="Disordered" evidence="1">
    <location>
        <begin position="1"/>
        <end position="33"/>
    </location>
</feature>
<dbReference type="AlphaFoldDB" id="A0A812RQC5"/>
<accession>A0A812RQC5</accession>
<feature type="compositionally biased region" description="Pro residues" evidence="1">
    <location>
        <begin position="20"/>
        <end position="32"/>
    </location>
</feature>
<reference evidence="2" key="1">
    <citation type="submission" date="2021-02" db="EMBL/GenBank/DDBJ databases">
        <authorList>
            <person name="Dougan E. K."/>
            <person name="Rhodes N."/>
            <person name="Thang M."/>
            <person name="Chan C."/>
        </authorList>
    </citation>
    <scope>NUCLEOTIDE SEQUENCE</scope>
</reference>
<gene>
    <name evidence="2" type="ORF">SNAT2548_LOCUS24740</name>
</gene>
<organism evidence="2 3">
    <name type="scientific">Symbiodinium natans</name>
    <dbReference type="NCBI Taxonomy" id="878477"/>
    <lineage>
        <taxon>Eukaryota</taxon>
        <taxon>Sar</taxon>
        <taxon>Alveolata</taxon>
        <taxon>Dinophyceae</taxon>
        <taxon>Suessiales</taxon>
        <taxon>Symbiodiniaceae</taxon>
        <taxon>Symbiodinium</taxon>
    </lineage>
</organism>
<sequence>MGCGASASETKGSDAVVPSTSPPSAPATPAPAPTSRFSCAMFSLDLGSEYEAQMREVYEILKEQGCDVLIRDAADDGEMIEKRLSKIKEEEGVLLAVCTSNYAAFDGRPHNTYFELDFAYENKVCVWPLRVENIYPPIPAWGTGRNSRDPSGNGPAIIAIAIGPKSDGVKMKCLDCRSQTAEEIAAAISKNLKRE</sequence>
<name>A0A812RQC5_9DINO</name>
<protein>
    <recommendedName>
        <fullName evidence="4">TIR domain-containing protein</fullName>
    </recommendedName>
</protein>
<evidence type="ECO:0000313" key="3">
    <source>
        <dbReference type="Proteomes" id="UP000604046"/>
    </source>
</evidence>
<keyword evidence="3" id="KW-1185">Reference proteome</keyword>
<dbReference type="Proteomes" id="UP000604046">
    <property type="component" value="Unassembled WGS sequence"/>
</dbReference>
<evidence type="ECO:0008006" key="4">
    <source>
        <dbReference type="Google" id="ProtNLM"/>
    </source>
</evidence>
<evidence type="ECO:0000313" key="2">
    <source>
        <dbReference type="EMBL" id="CAE7451759.1"/>
    </source>
</evidence>
<dbReference type="EMBL" id="CAJNDS010002368">
    <property type="protein sequence ID" value="CAE7451759.1"/>
    <property type="molecule type" value="Genomic_DNA"/>
</dbReference>
<proteinExistence type="predicted"/>
<evidence type="ECO:0000256" key="1">
    <source>
        <dbReference type="SAM" id="MobiDB-lite"/>
    </source>
</evidence>
<comment type="caution">
    <text evidence="2">The sequence shown here is derived from an EMBL/GenBank/DDBJ whole genome shotgun (WGS) entry which is preliminary data.</text>
</comment>
<dbReference type="OrthoDB" id="10443106at2759"/>